<gene>
    <name evidence="7" type="ORF">SAMN02746098_02828</name>
</gene>
<evidence type="ECO:0000256" key="3">
    <source>
        <dbReference type="ARBA" id="ARBA00022692"/>
    </source>
</evidence>
<dbReference type="InterPro" id="IPR002416">
    <property type="entry name" value="T2SS_protein-GspH"/>
</dbReference>
<feature type="transmembrane region" description="Helical" evidence="6">
    <location>
        <begin position="12"/>
        <end position="34"/>
    </location>
</feature>
<accession>A0A1M5Z166</accession>
<dbReference type="GO" id="GO:0015628">
    <property type="term" value="P:protein secretion by the type II secretion system"/>
    <property type="evidence" value="ECO:0007669"/>
    <property type="project" value="InterPro"/>
</dbReference>
<organism evidence="7 8">
    <name type="scientific">Desulfosporosinus lacus DSM 15449</name>
    <dbReference type="NCBI Taxonomy" id="1121420"/>
    <lineage>
        <taxon>Bacteria</taxon>
        <taxon>Bacillati</taxon>
        <taxon>Bacillota</taxon>
        <taxon>Clostridia</taxon>
        <taxon>Eubacteriales</taxon>
        <taxon>Desulfitobacteriaceae</taxon>
        <taxon>Desulfosporosinus</taxon>
    </lineage>
</organism>
<dbReference type="RefSeq" id="WP_242947551.1">
    <property type="nucleotide sequence ID" value="NZ_FQXJ01000009.1"/>
</dbReference>
<evidence type="ECO:0000256" key="2">
    <source>
        <dbReference type="ARBA" id="ARBA00022481"/>
    </source>
</evidence>
<name>A0A1M5Z166_9FIRM</name>
<sequence>MSKAGANDLERGFTLLEMLLVFILLAGSGFYLLIKLPVNFEKQRLAFESTQLLEDIRDARQAAMAENNWYAVKFYYQTGDHHYQIFRQGKMIKNVYLKDGIRFFGSSEDLTFNASGRSGGTTITLTNSLGERRSVIVAPVGMRIREKLDIEGKTESAVFNSGRITRSEIGGNYRGTSLGNEDF</sequence>
<dbReference type="Proteomes" id="UP000183954">
    <property type="component" value="Unassembled WGS sequence"/>
</dbReference>
<reference evidence="8" key="1">
    <citation type="submission" date="2016-11" db="EMBL/GenBank/DDBJ databases">
        <authorList>
            <person name="Varghese N."/>
            <person name="Submissions S."/>
        </authorList>
    </citation>
    <scope>NUCLEOTIDE SEQUENCE [LARGE SCALE GENOMIC DNA]</scope>
    <source>
        <strain evidence="8">DSM 15449</strain>
    </source>
</reference>
<dbReference type="PRINTS" id="PR00885">
    <property type="entry name" value="BCTERIALGSPH"/>
</dbReference>
<dbReference type="GO" id="GO:0015627">
    <property type="term" value="C:type II protein secretion system complex"/>
    <property type="evidence" value="ECO:0007669"/>
    <property type="project" value="InterPro"/>
</dbReference>
<dbReference type="EMBL" id="FQXJ01000009">
    <property type="protein sequence ID" value="SHI17818.1"/>
    <property type="molecule type" value="Genomic_DNA"/>
</dbReference>
<proteinExistence type="predicted"/>
<comment type="subcellular location">
    <subcellularLocation>
        <location evidence="1">Membrane</location>
        <topology evidence="1">Single-pass membrane protein</topology>
    </subcellularLocation>
</comment>
<keyword evidence="2" id="KW-0488">Methylation</keyword>
<dbReference type="AlphaFoldDB" id="A0A1M5Z166"/>
<keyword evidence="4 6" id="KW-1133">Transmembrane helix</keyword>
<protein>
    <submittedName>
        <fullName evidence="7">Type II secretory pathway, pseudopilin PulG</fullName>
    </submittedName>
</protein>
<evidence type="ECO:0000256" key="1">
    <source>
        <dbReference type="ARBA" id="ARBA00004167"/>
    </source>
</evidence>
<keyword evidence="8" id="KW-1185">Reference proteome</keyword>
<evidence type="ECO:0000313" key="7">
    <source>
        <dbReference type="EMBL" id="SHI17818.1"/>
    </source>
</evidence>
<evidence type="ECO:0000313" key="8">
    <source>
        <dbReference type="Proteomes" id="UP000183954"/>
    </source>
</evidence>
<keyword evidence="5 6" id="KW-0472">Membrane</keyword>
<keyword evidence="3 6" id="KW-0812">Transmembrane</keyword>
<evidence type="ECO:0000256" key="6">
    <source>
        <dbReference type="SAM" id="Phobius"/>
    </source>
</evidence>
<dbReference type="STRING" id="1121420.SAMN02746098_02828"/>
<evidence type="ECO:0000256" key="5">
    <source>
        <dbReference type="ARBA" id="ARBA00023136"/>
    </source>
</evidence>
<evidence type="ECO:0000256" key="4">
    <source>
        <dbReference type="ARBA" id="ARBA00022989"/>
    </source>
</evidence>
<dbReference type="GO" id="GO:0016020">
    <property type="term" value="C:membrane"/>
    <property type="evidence" value="ECO:0007669"/>
    <property type="project" value="UniProtKB-SubCell"/>
</dbReference>